<reference evidence="4" key="1">
    <citation type="submission" date="2015-02" db="EMBL/GenBank/DDBJ databases">
        <title>Draft Genome of Frankia sp. CpI1-S.</title>
        <authorList>
            <person name="Oshone R.T."/>
            <person name="Ngom M."/>
            <person name="Ghodhbane-Gtari F."/>
            <person name="Gtari M."/>
            <person name="Morris K."/>
            <person name="Thomas K."/>
            <person name="Sen A."/>
            <person name="Tisa L.S."/>
        </authorList>
    </citation>
    <scope>NUCLEOTIDE SEQUENCE [LARGE SCALE GENOMIC DNA]</scope>
    <source>
        <strain evidence="4">CpI1-S</strain>
    </source>
</reference>
<dbReference type="InterPro" id="IPR016181">
    <property type="entry name" value="Acyl_CoA_acyltransferase"/>
</dbReference>
<accession>A0A0D8BJX4</accession>
<dbReference type="Pfam" id="PF13302">
    <property type="entry name" value="Acetyltransf_3"/>
    <property type="match status" value="1"/>
</dbReference>
<dbReference type="PATRIC" id="fig|1502723.3.peg.5616"/>
<dbReference type="Gene3D" id="3.40.630.30">
    <property type="match status" value="1"/>
</dbReference>
<protein>
    <recommendedName>
        <fullName evidence="2">N-acetyltransferase domain-containing protein</fullName>
    </recommendedName>
</protein>
<feature type="domain" description="N-acetyltransferase" evidence="2">
    <location>
        <begin position="203"/>
        <end position="263"/>
    </location>
</feature>
<sequence length="306" mass="31617">MSETPPDWTMPILAGSHVRLEPMDTGHLDGLVRAATEDRRTYGFTDVPATPEAMARYVAAAVAERDRGLAVPLVLRERGGDAGGSGRIVGATRFLDLGFWRPTPGPAGSGPADAAGRSTTFHWSTASDAGTAVHSSTTTTATATTITVVTTAAGGTTVATSSAEGTPAAGAPVQHPPTHETLAASAPAREAPTASDPAGAPPSVAEIGSTWLAASAQRTAVNTEAKLLLLGHAFGTWAALRVCLKTDARNARSRVAIERLGARFEGVRRTHVLALDGTARDSAYYSIVRAEWPGVRAGLIARLTRP</sequence>
<feature type="region of interest" description="Disordered" evidence="1">
    <location>
        <begin position="158"/>
        <end position="202"/>
    </location>
</feature>
<evidence type="ECO:0000313" key="4">
    <source>
        <dbReference type="Proteomes" id="UP000032545"/>
    </source>
</evidence>
<dbReference type="InterPro" id="IPR000182">
    <property type="entry name" value="GNAT_dom"/>
</dbReference>
<dbReference type="PANTHER" id="PTHR43610">
    <property type="entry name" value="BLL6696 PROTEIN"/>
    <property type="match status" value="1"/>
</dbReference>
<dbReference type="AlphaFoldDB" id="A0A0D8BJX4"/>
<evidence type="ECO:0000256" key="1">
    <source>
        <dbReference type="SAM" id="MobiDB-lite"/>
    </source>
</evidence>
<comment type="caution">
    <text evidence="3">The sequence shown here is derived from an EMBL/GenBank/DDBJ whole genome shotgun (WGS) entry which is preliminary data.</text>
</comment>
<reference evidence="3 4" key="2">
    <citation type="journal article" date="2016" name="Genome Announc.">
        <title>Permanent Draft Genome Sequences for Two Variants of Frankia sp. Strain CpI1, the First Frankia Strain Isolated from Root Nodules of Comptonia peregrina.</title>
        <authorList>
            <person name="Oshone R."/>
            <person name="Hurst S.G.IV."/>
            <person name="Abebe-Akele F."/>
            <person name="Simpson S."/>
            <person name="Morris K."/>
            <person name="Thomas W.K."/>
            <person name="Tisa L.S."/>
        </authorList>
    </citation>
    <scope>NUCLEOTIDE SEQUENCE [LARGE SCALE GENOMIC DNA]</scope>
    <source>
        <strain evidence="4">CpI1-S</strain>
    </source>
</reference>
<evidence type="ECO:0000259" key="2">
    <source>
        <dbReference type="Pfam" id="PF13302"/>
    </source>
</evidence>
<gene>
    <name evidence="3" type="ORF">FF36_01379</name>
</gene>
<feature type="compositionally biased region" description="Low complexity" evidence="1">
    <location>
        <begin position="180"/>
        <end position="195"/>
    </location>
</feature>
<name>A0A0D8BJX4_9ACTN</name>
<dbReference type="EMBL" id="JYFN01000007">
    <property type="protein sequence ID" value="KJE24304.1"/>
    <property type="molecule type" value="Genomic_DNA"/>
</dbReference>
<dbReference type="SUPFAM" id="SSF55729">
    <property type="entry name" value="Acyl-CoA N-acyltransferases (Nat)"/>
    <property type="match status" value="1"/>
</dbReference>
<evidence type="ECO:0000313" key="3">
    <source>
        <dbReference type="EMBL" id="KJE24304.1"/>
    </source>
</evidence>
<organism evidence="3 4">
    <name type="scientific">Frankia torreyi</name>
    <dbReference type="NCBI Taxonomy" id="1856"/>
    <lineage>
        <taxon>Bacteria</taxon>
        <taxon>Bacillati</taxon>
        <taxon>Actinomycetota</taxon>
        <taxon>Actinomycetes</taxon>
        <taxon>Frankiales</taxon>
        <taxon>Frankiaceae</taxon>
        <taxon>Frankia</taxon>
    </lineage>
</organism>
<dbReference type="Proteomes" id="UP000032545">
    <property type="component" value="Unassembled WGS sequence"/>
</dbReference>
<keyword evidence="4" id="KW-1185">Reference proteome</keyword>
<dbReference type="GO" id="GO:0016747">
    <property type="term" value="F:acyltransferase activity, transferring groups other than amino-acyl groups"/>
    <property type="evidence" value="ECO:0007669"/>
    <property type="project" value="InterPro"/>
</dbReference>
<proteinExistence type="predicted"/>
<dbReference type="PANTHER" id="PTHR43610:SF1">
    <property type="entry name" value="N-ACETYLTRANSFERASE DOMAIN-CONTAINING PROTEIN"/>
    <property type="match status" value="1"/>
</dbReference>
<dbReference type="OrthoDB" id="9795199at2"/>